<organism evidence="5">
    <name type="scientific">Hanusia phi</name>
    <dbReference type="NCBI Taxonomy" id="3032"/>
    <lineage>
        <taxon>Eukaryota</taxon>
        <taxon>Cryptophyceae</taxon>
        <taxon>Pyrenomonadales</taxon>
        <taxon>Geminigeraceae</taxon>
        <taxon>Hanusia</taxon>
    </lineage>
</organism>
<dbReference type="PANTHER" id="PTHR12121">
    <property type="entry name" value="CARBON CATABOLITE REPRESSOR PROTEIN 4"/>
    <property type="match status" value="1"/>
</dbReference>
<dbReference type="InterPro" id="IPR036691">
    <property type="entry name" value="Endo/exonu/phosph_ase_sf"/>
</dbReference>
<dbReference type="PANTHER" id="PTHR12121:SF45">
    <property type="entry name" value="NOCTURNIN"/>
    <property type="match status" value="1"/>
</dbReference>
<dbReference type="GO" id="GO:0000175">
    <property type="term" value="F:3'-5'-RNA exonuclease activity"/>
    <property type="evidence" value="ECO:0007669"/>
    <property type="project" value="TreeGrafter"/>
</dbReference>
<protein>
    <recommendedName>
        <fullName evidence="4">Endonuclease/exonuclease/phosphatase domain-containing protein</fullName>
    </recommendedName>
</protein>
<dbReference type="AlphaFoldDB" id="A0A7S0HIN5"/>
<dbReference type="EMBL" id="HBEO01014811">
    <property type="protein sequence ID" value="CAD8483409.1"/>
    <property type="molecule type" value="Transcribed_RNA"/>
</dbReference>
<dbReference type="InterPro" id="IPR050410">
    <property type="entry name" value="CCR4/nocturin_mRNA_transcr"/>
</dbReference>
<name>A0A7S0HIN5_9CRYP</name>
<accession>A0A7S0HIN5</accession>
<evidence type="ECO:0000256" key="1">
    <source>
        <dbReference type="ARBA" id="ARBA00010774"/>
    </source>
</evidence>
<evidence type="ECO:0000256" key="3">
    <source>
        <dbReference type="SAM" id="MobiDB-lite"/>
    </source>
</evidence>
<dbReference type="SUPFAM" id="SSF56219">
    <property type="entry name" value="DNase I-like"/>
    <property type="match status" value="1"/>
</dbReference>
<evidence type="ECO:0000256" key="2">
    <source>
        <dbReference type="ARBA" id="ARBA00022801"/>
    </source>
</evidence>
<gene>
    <name evidence="5" type="ORF">HPHI1048_LOCUS10079</name>
</gene>
<evidence type="ECO:0000259" key="4">
    <source>
        <dbReference type="Pfam" id="PF03372"/>
    </source>
</evidence>
<evidence type="ECO:0000313" key="5">
    <source>
        <dbReference type="EMBL" id="CAD8483409.1"/>
    </source>
</evidence>
<dbReference type="GO" id="GO:0006139">
    <property type="term" value="P:nucleobase-containing compound metabolic process"/>
    <property type="evidence" value="ECO:0007669"/>
    <property type="project" value="UniProtKB-ARBA"/>
</dbReference>
<dbReference type="InterPro" id="IPR005135">
    <property type="entry name" value="Endo/exonuclease/phosphatase"/>
</dbReference>
<sequence length="940" mass="105765">MKEERTLIFVSDLRGNYDILLDYVQFSKFIKWGDEFEDKGKSYASKLEREDDADCSHIEKRQKVQAERRLEFRNDCVVVFCGGVFDEDQEDARVARAVVDFKQRYPDQVILLLSPSDFQQVIAVNKRCNHTHNGEAVDNGSFAWKYADKGQLVYRHGSVLIVQNSIFQQFFLQDSLPRVWEGFLSNVFQEKTSEMVSKCDTTNLSSWLYSLNTTIYREILVDLQTNKDPGCLDGVKRGIDMGEVGEWICEKGGKIDPQILASFRAEGVDTVVGNPNACDLKFRNGDLAGDGPTIMTRGLCRVVFGCVGSRVARYTIGEVVFKPDGSLSVYGFFASKQGFAYMLGPPRHSSASWGCSDHDEFVGKLFKQNDHKSEEKEDLKGWFVKAKLVSNDEVLETRSSLTVCQSGSRPSTLTPSSSHRSLMDLKLLKCSSMRNLLVGDLSLANHSEKGRAMEQCFLPRTPSLYCEGDGGVYLAMRWVPGIQRSLAQEGDEEEDFGFWEFEYYTGLALMQAVGGVGWGGWGGWEDEENGPVRTPAGGGPQRTQSGSWGWGTWSDKTFEHVQLTPESVEKRIRDAENAMSQTDEASLLPRSWQQARKFADGLQTEQEREFVAMQFNMLAEGLSSGPSDQTPYPGKENGSWGGFSAVQNPDVVLKWDFRRWRLLEVILSSLPDLLGAQEIDRFPDFFYPILAQYGYTGLYCAKEKSPCIQFGHYSDGVAAFWKGDRFTCNWFERSQLQAGGPVLFVLLNERTDPSKDFLLVVTHLKSKSGEVNEATREKQIDEILLKLSQIRCRTKSGRILLMGDFNSDAYVKVADGRWGLARCISKILNSPMGFHSVYPVILPAGVEETSLNDPLPPSPFERTSTEYTTWKVRGTSQHRQAIDYIFMSDGFEPVSRLLPPPDELMKPPFLPSPRYPSDHISIAAKLIYTSPKQSPHVHLS</sequence>
<dbReference type="Gene3D" id="3.60.10.10">
    <property type="entry name" value="Endonuclease/exonuclease/phosphatase"/>
    <property type="match status" value="1"/>
</dbReference>
<reference evidence="5" key="1">
    <citation type="submission" date="2021-01" db="EMBL/GenBank/DDBJ databases">
        <authorList>
            <person name="Corre E."/>
            <person name="Pelletier E."/>
            <person name="Niang G."/>
            <person name="Scheremetjew M."/>
            <person name="Finn R."/>
            <person name="Kale V."/>
            <person name="Holt S."/>
            <person name="Cochrane G."/>
            <person name="Meng A."/>
            <person name="Brown T."/>
            <person name="Cohen L."/>
        </authorList>
    </citation>
    <scope>NUCLEOTIDE SEQUENCE</scope>
    <source>
        <strain evidence="5">CCMP325</strain>
    </source>
</reference>
<feature type="domain" description="Endonuclease/exonuclease/phosphatase" evidence="4">
    <location>
        <begin position="652"/>
        <end position="919"/>
    </location>
</feature>
<proteinExistence type="inferred from homology"/>
<keyword evidence="2" id="KW-0378">Hydrolase</keyword>
<comment type="similarity">
    <text evidence="1">Belongs to the CCR4/nocturin family.</text>
</comment>
<dbReference type="Pfam" id="PF03372">
    <property type="entry name" value="Exo_endo_phos"/>
    <property type="match status" value="1"/>
</dbReference>
<feature type="region of interest" description="Disordered" evidence="3">
    <location>
        <begin position="527"/>
        <end position="547"/>
    </location>
</feature>